<dbReference type="Proteomes" id="UP001601059">
    <property type="component" value="Unassembled WGS sequence"/>
</dbReference>
<evidence type="ECO:0000313" key="5">
    <source>
        <dbReference type="Proteomes" id="UP001601059"/>
    </source>
</evidence>
<evidence type="ECO:0000259" key="3">
    <source>
        <dbReference type="Pfam" id="PF22339"/>
    </source>
</evidence>
<proteinExistence type="predicted"/>
<evidence type="ECO:0000259" key="2">
    <source>
        <dbReference type="Pfam" id="PF18576"/>
    </source>
</evidence>
<dbReference type="InterPro" id="IPR054515">
    <property type="entry name" value="YgxA-like_substrate-bd"/>
</dbReference>
<sequence>MEDILRPIYQERASQANTLGVLIIEKKQKSIMTTDTFDAVLLIIVKEAEQPVFIKHYTYDEKKAALHIVTQEQLNKWLLLGSNRKVFEWLYIGKILFDRNEYINDLRTELMEFPFHGRKIKMGIEFAKLIRRYTDGKAFFDNRNYLDAYNYVVHSLHHLARLAVIENGFHPEVTVWDQVKQIEPEIYKLYEELVSSEESLDKRLELLFLASEFLIHSRTKVGASHIIDTLSEKSSWTFNEIMNHVELKEYSIDLGVLIEYLIEKGLVKINNVETKGQGVYHRNYSAEKLS</sequence>
<dbReference type="Pfam" id="PF22339">
    <property type="entry name" value="YgxA-like_sub_bind"/>
    <property type="match status" value="1"/>
</dbReference>
<accession>A0ABW6K8N0</accession>
<dbReference type="Gene3D" id="1.20.120.330">
    <property type="entry name" value="Nucleotidyltransferases domain 2"/>
    <property type="match status" value="1"/>
</dbReference>
<dbReference type="InterPro" id="IPR036388">
    <property type="entry name" value="WH-like_DNA-bd_sf"/>
</dbReference>
<keyword evidence="5" id="KW-1185">Reference proteome</keyword>
<dbReference type="RefSeq" id="WP_389359849.1">
    <property type="nucleotide sequence ID" value="NZ_JBIACK010000003.1"/>
</dbReference>
<name>A0ABW6K8N0_9BACI</name>
<evidence type="ECO:0000259" key="1">
    <source>
        <dbReference type="Pfam" id="PF14540"/>
    </source>
</evidence>
<feature type="domain" description="Nucleotidyltransferase-like" evidence="1">
    <location>
        <begin position="1"/>
        <end position="118"/>
    </location>
</feature>
<reference evidence="4 5" key="1">
    <citation type="submission" date="2024-08" db="EMBL/GenBank/DDBJ databases">
        <title>Two novel Cytobacillus novel species.</title>
        <authorList>
            <person name="Liu G."/>
        </authorList>
    </citation>
    <scope>NUCLEOTIDE SEQUENCE [LARGE SCALE GENOMIC DNA]</scope>
    <source>
        <strain evidence="4 5">FJAT-54145</strain>
    </source>
</reference>
<protein>
    <submittedName>
        <fullName evidence="4">Nucleotidyltransferase-like protein</fullName>
    </submittedName>
</protein>
<feature type="domain" description="YgxA-like substrate binding" evidence="3">
    <location>
        <begin position="119"/>
        <end position="218"/>
    </location>
</feature>
<evidence type="ECO:0000313" key="4">
    <source>
        <dbReference type="EMBL" id="MFE8700546.1"/>
    </source>
</evidence>
<comment type="caution">
    <text evidence="4">The sequence shown here is derived from an EMBL/GenBank/DDBJ whole genome shotgun (WGS) entry which is preliminary data.</text>
</comment>
<gene>
    <name evidence="4" type="ORF">ACFYKX_07980</name>
</gene>
<dbReference type="EMBL" id="JBIACK010000003">
    <property type="protein sequence ID" value="MFE8700546.1"/>
    <property type="molecule type" value="Genomic_DNA"/>
</dbReference>
<dbReference type="Pfam" id="PF14540">
    <property type="entry name" value="NTF-like"/>
    <property type="match status" value="1"/>
</dbReference>
<dbReference type="Gene3D" id="3.30.460.10">
    <property type="entry name" value="Beta Polymerase, domain 2"/>
    <property type="match status" value="1"/>
</dbReference>
<dbReference type="InterPro" id="IPR043519">
    <property type="entry name" value="NT_sf"/>
</dbReference>
<dbReference type="InterPro" id="IPR041143">
    <property type="entry name" value="YgxA_HTH"/>
</dbReference>
<organism evidence="4 5">
    <name type="scientific">Cytobacillus spartinae</name>
    <dbReference type="NCBI Taxonomy" id="3299023"/>
    <lineage>
        <taxon>Bacteria</taxon>
        <taxon>Bacillati</taxon>
        <taxon>Bacillota</taxon>
        <taxon>Bacilli</taxon>
        <taxon>Bacillales</taxon>
        <taxon>Bacillaceae</taxon>
        <taxon>Cytobacillus</taxon>
    </lineage>
</organism>
<dbReference type="Pfam" id="PF18576">
    <property type="entry name" value="HTH_52"/>
    <property type="match status" value="1"/>
</dbReference>
<dbReference type="Gene3D" id="1.10.10.10">
    <property type="entry name" value="Winged helix-like DNA-binding domain superfamily/Winged helix DNA-binding domain"/>
    <property type="match status" value="1"/>
</dbReference>
<dbReference type="InterPro" id="IPR029348">
    <property type="entry name" value="NTF-like"/>
</dbReference>
<feature type="domain" description="YgxA-like helix-turn-helix" evidence="2">
    <location>
        <begin position="224"/>
        <end position="285"/>
    </location>
</feature>